<name>A0ABW9RY14_9BACT</name>
<comment type="caution">
    <text evidence="4">The sequence shown here is derived from an EMBL/GenBank/DDBJ whole genome shotgun (WGS) entry which is preliminary data.</text>
</comment>
<dbReference type="PANTHER" id="PTHR46268:SF6">
    <property type="entry name" value="UNIVERSAL STRESS PROTEIN UP12"/>
    <property type="match status" value="1"/>
</dbReference>
<keyword evidence="2" id="KW-0175">Coiled coil</keyword>
<evidence type="ECO:0000256" key="2">
    <source>
        <dbReference type="SAM" id="Coils"/>
    </source>
</evidence>
<dbReference type="Pfam" id="PF00582">
    <property type="entry name" value="Usp"/>
    <property type="match status" value="2"/>
</dbReference>
<feature type="domain" description="UspA" evidence="3">
    <location>
        <begin position="48"/>
        <end position="183"/>
    </location>
</feature>
<comment type="similarity">
    <text evidence="1">Belongs to the universal stress protein A family.</text>
</comment>
<dbReference type="CDD" id="cd00293">
    <property type="entry name" value="USP-like"/>
    <property type="match status" value="1"/>
</dbReference>
<proteinExistence type="inferred from homology"/>
<protein>
    <submittedName>
        <fullName evidence="4">Universal stress protein</fullName>
    </submittedName>
</protein>
<evidence type="ECO:0000313" key="5">
    <source>
        <dbReference type="Proteomes" id="UP000798808"/>
    </source>
</evidence>
<dbReference type="InterPro" id="IPR006016">
    <property type="entry name" value="UspA"/>
</dbReference>
<dbReference type="Gene3D" id="3.40.50.12370">
    <property type="match status" value="1"/>
</dbReference>
<dbReference type="EMBL" id="SMLW01000679">
    <property type="protein sequence ID" value="MTI29144.1"/>
    <property type="molecule type" value="Genomic_DNA"/>
</dbReference>
<keyword evidence="5" id="KW-1185">Reference proteome</keyword>
<sequence length="321" mass="36327">MHHIKQRKSANYNSGYYQTISIKTGRNNLNLHACPYCSEPLKLTAMLRILMPIDFSDSSLNAMAYAVQMTKAFHATLVLMHIVEPIGGDATMFVDDHIITEEREDALKKLEKLKNELDDINNPYIETLVCTGFPVDKILATAKEQQVSLIVMGTTGTTNKFEDFLGSNTYKVVKNANCAVVTIPLESKKFDIRKIALAVDLHKKENIHLLTILRHFLRHFKAEIFFLHVTKNDHVSLESDAHSDAVLWLAEKFREFEHSFVNLSSKNVANSINEYALKNDIDMLALSPESHNIFGLMFKGSTTRNLVLHSHVPVLTLPADY</sequence>
<dbReference type="InterPro" id="IPR006015">
    <property type="entry name" value="Universal_stress_UspA"/>
</dbReference>
<dbReference type="PANTHER" id="PTHR46268">
    <property type="entry name" value="STRESS RESPONSE PROTEIN NHAX"/>
    <property type="match status" value="1"/>
</dbReference>
<evidence type="ECO:0000313" key="4">
    <source>
        <dbReference type="EMBL" id="MTI29144.1"/>
    </source>
</evidence>
<evidence type="ECO:0000256" key="1">
    <source>
        <dbReference type="ARBA" id="ARBA00008791"/>
    </source>
</evidence>
<dbReference type="Proteomes" id="UP000798808">
    <property type="component" value="Unassembled WGS sequence"/>
</dbReference>
<dbReference type="SUPFAM" id="SSF52402">
    <property type="entry name" value="Adenine nucleotide alpha hydrolases-like"/>
    <property type="match status" value="2"/>
</dbReference>
<feature type="domain" description="UspA" evidence="3">
    <location>
        <begin position="193"/>
        <end position="317"/>
    </location>
</feature>
<organism evidence="4 5">
    <name type="scientific">Fulvivirga kasyanovii</name>
    <dbReference type="NCBI Taxonomy" id="396812"/>
    <lineage>
        <taxon>Bacteria</taxon>
        <taxon>Pseudomonadati</taxon>
        <taxon>Bacteroidota</taxon>
        <taxon>Cytophagia</taxon>
        <taxon>Cytophagales</taxon>
        <taxon>Fulvivirgaceae</taxon>
        <taxon>Fulvivirga</taxon>
    </lineage>
</organism>
<reference evidence="4 5" key="1">
    <citation type="submission" date="2019-02" db="EMBL/GenBank/DDBJ databases">
        <authorList>
            <person name="Goldberg S.R."/>
            <person name="Haltli B.A."/>
            <person name="Correa H."/>
            <person name="Russell K.G."/>
        </authorList>
    </citation>
    <scope>NUCLEOTIDE SEQUENCE [LARGE SCALE GENOMIC DNA]</scope>
    <source>
        <strain evidence="4 5">JCM 16186</strain>
    </source>
</reference>
<gene>
    <name evidence="4" type="ORF">E1163_29555</name>
</gene>
<evidence type="ECO:0000259" key="3">
    <source>
        <dbReference type="Pfam" id="PF00582"/>
    </source>
</evidence>
<dbReference type="PRINTS" id="PR01438">
    <property type="entry name" value="UNVRSLSTRESS"/>
</dbReference>
<feature type="coiled-coil region" evidence="2">
    <location>
        <begin position="96"/>
        <end position="123"/>
    </location>
</feature>
<accession>A0ABW9RY14</accession>